<gene>
    <name evidence="5" type="ORF">RchiOBHm_Chr4g0384831</name>
</gene>
<protein>
    <submittedName>
        <fullName evidence="5">Putative SH3 domain-containing protein</fullName>
    </submittedName>
</protein>
<proteinExistence type="predicted"/>
<dbReference type="PROSITE" id="PS50002">
    <property type="entry name" value="SH3"/>
    <property type="match status" value="1"/>
</dbReference>
<dbReference type="Proteomes" id="UP000238479">
    <property type="component" value="Chromosome 4"/>
</dbReference>
<feature type="domain" description="SH3" evidence="4">
    <location>
        <begin position="228"/>
        <end position="291"/>
    </location>
</feature>
<evidence type="ECO:0000256" key="2">
    <source>
        <dbReference type="PROSITE-ProRule" id="PRU00192"/>
    </source>
</evidence>
<keyword evidence="1 2" id="KW-0728">SH3 domain</keyword>
<evidence type="ECO:0000256" key="3">
    <source>
        <dbReference type="SAM" id="MobiDB-lite"/>
    </source>
</evidence>
<dbReference type="InterPro" id="IPR001452">
    <property type="entry name" value="SH3_domain"/>
</dbReference>
<evidence type="ECO:0000313" key="5">
    <source>
        <dbReference type="EMBL" id="PRQ35838.1"/>
    </source>
</evidence>
<reference evidence="5 6" key="1">
    <citation type="journal article" date="2018" name="Nat. Genet.">
        <title>The Rosa genome provides new insights in the design of modern roses.</title>
        <authorList>
            <person name="Bendahmane M."/>
        </authorList>
    </citation>
    <scope>NUCLEOTIDE SEQUENCE [LARGE SCALE GENOMIC DNA]</scope>
    <source>
        <strain evidence="6">cv. Old Blush</strain>
    </source>
</reference>
<comment type="caution">
    <text evidence="5">The sequence shown here is derived from an EMBL/GenBank/DDBJ whole genome shotgun (WGS) entry which is preliminary data.</text>
</comment>
<organism evidence="5 6">
    <name type="scientific">Rosa chinensis</name>
    <name type="common">China rose</name>
    <dbReference type="NCBI Taxonomy" id="74649"/>
    <lineage>
        <taxon>Eukaryota</taxon>
        <taxon>Viridiplantae</taxon>
        <taxon>Streptophyta</taxon>
        <taxon>Embryophyta</taxon>
        <taxon>Tracheophyta</taxon>
        <taxon>Spermatophyta</taxon>
        <taxon>Magnoliopsida</taxon>
        <taxon>eudicotyledons</taxon>
        <taxon>Gunneridae</taxon>
        <taxon>Pentapetalae</taxon>
        <taxon>rosids</taxon>
        <taxon>fabids</taxon>
        <taxon>Rosales</taxon>
        <taxon>Rosaceae</taxon>
        <taxon>Rosoideae</taxon>
        <taxon>Rosoideae incertae sedis</taxon>
        <taxon>Rosa</taxon>
    </lineage>
</organism>
<feature type="region of interest" description="Disordered" evidence="3">
    <location>
        <begin position="209"/>
        <end position="231"/>
    </location>
</feature>
<evidence type="ECO:0000256" key="1">
    <source>
        <dbReference type="ARBA" id="ARBA00022443"/>
    </source>
</evidence>
<dbReference type="Gene3D" id="2.30.30.40">
    <property type="entry name" value="SH3 Domains"/>
    <property type="match status" value="1"/>
</dbReference>
<sequence>MLILFVFAKLIDIYRTRHNISASTGLSDPAVATGISDLMYESKPAAVEPDALDDDLVNAWAANLGDDGPLGNNAPAMSRVNEFLAGAGTDAPDVDEENIISRPSVGYDDMWAKTLLETSELEEEDARSSGTSSPESTGSVETSISSHFGGMNYPSLFSSRPERSGGSRCSNPSMGGPSFSEGLGSPRRASAILVTCKAATQRFESFENPLAPRSQSFGSQDDERVSSGNPQHGTALYDFTAGGDDELNLTAGEQVDIEYEVDGWFYVSTGCIGLNNICGLSVLQYLESKISSMCPSPSMFYYY</sequence>
<keyword evidence="6" id="KW-1185">Reference proteome</keyword>
<evidence type="ECO:0000313" key="6">
    <source>
        <dbReference type="Proteomes" id="UP000238479"/>
    </source>
</evidence>
<dbReference type="InterPro" id="IPR036028">
    <property type="entry name" value="SH3-like_dom_sf"/>
</dbReference>
<dbReference type="Pfam" id="PF00018">
    <property type="entry name" value="SH3_1"/>
    <property type="match status" value="1"/>
</dbReference>
<name>A0A2P6QNU3_ROSCH</name>
<dbReference type="CDD" id="cd00174">
    <property type="entry name" value="SH3"/>
    <property type="match status" value="1"/>
</dbReference>
<dbReference type="AlphaFoldDB" id="A0A2P6QNU3"/>
<dbReference type="SUPFAM" id="SSF50044">
    <property type="entry name" value="SH3-domain"/>
    <property type="match status" value="1"/>
</dbReference>
<feature type="region of interest" description="Disordered" evidence="3">
    <location>
        <begin position="119"/>
        <end position="183"/>
    </location>
</feature>
<dbReference type="STRING" id="74649.A0A2P6QNU3"/>
<accession>A0A2P6QNU3</accession>
<dbReference type="InterPro" id="IPR053296">
    <property type="entry name" value="TSET_member_tstB"/>
</dbReference>
<dbReference type="Gramene" id="PRQ35838">
    <property type="protein sequence ID" value="PRQ35838"/>
    <property type="gene ID" value="RchiOBHm_Chr4g0384831"/>
</dbReference>
<evidence type="ECO:0000259" key="4">
    <source>
        <dbReference type="PROSITE" id="PS50002"/>
    </source>
</evidence>
<dbReference type="PANTHER" id="PTHR48151:SF3">
    <property type="entry name" value="SH3 DOMAIN-CONTAINING PROTEIN"/>
    <property type="match status" value="1"/>
</dbReference>
<feature type="compositionally biased region" description="Low complexity" evidence="3">
    <location>
        <begin position="128"/>
        <end position="143"/>
    </location>
</feature>
<dbReference type="EMBL" id="PDCK01000042">
    <property type="protein sequence ID" value="PRQ35838.1"/>
    <property type="molecule type" value="Genomic_DNA"/>
</dbReference>
<dbReference type="PANTHER" id="PTHR48151">
    <property type="entry name" value="SH3 DOMAIN-CONTAINING PROTEIN"/>
    <property type="match status" value="1"/>
</dbReference>